<gene>
    <name evidence="1" type="ORF">M5D45_15825</name>
</gene>
<protein>
    <recommendedName>
        <fullName evidence="3">DsrE family protein</fullName>
    </recommendedName>
</protein>
<organism evidence="1 2">
    <name type="scientific">Cupriavidus campinensis</name>
    <dbReference type="NCBI Taxonomy" id="151783"/>
    <lineage>
        <taxon>Bacteria</taxon>
        <taxon>Pseudomonadati</taxon>
        <taxon>Pseudomonadota</taxon>
        <taxon>Betaproteobacteria</taxon>
        <taxon>Burkholderiales</taxon>
        <taxon>Burkholderiaceae</taxon>
        <taxon>Cupriavidus</taxon>
    </lineage>
</organism>
<name>A0AAE9L1S4_9BURK</name>
<reference evidence="1" key="2">
    <citation type="submission" date="2022-05" db="EMBL/GenBank/DDBJ databases">
        <authorList>
            <person name="Kunte H.-J."/>
        </authorList>
    </citation>
    <scope>NUCLEOTIDE SEQUENCE</scope>
    <source>
        <strain evidence="1">G5</strain>
    </source>
</reference>
<dbReference type="Proteomes" id="UP001056132">
    <property type="component" value="Chromosome 1"/>
</dbReference>
<dbReference type="Gene3D" id="3.40.1260.10">
    <property type="entry name" value="DsrEFH-like"/>
    <property type="match status" value="1"/>
</dbReference>
<proteinExistence type="predicted"/>
<dbReference type="InterPro" id="IPR027396">
    <property type="entry name" value="DsrEFH-like"/>
</dbReference>
<accession>A0AAE9L1S4</accession>
<reference evidence="1" key="1">
    <citation type="journal article" date="2022" name="Microbiol. Resour. Announc.">
        <title>Genome Sequence of Cupriavidus campinensis Strain G5, a Member of a Bacterial Consortium Capable of Polyethylene Degradation.</title>
        <authorList>
            <person name="Schneider B."/>
            <person name="Pfeiffer F."/>
            <person name="Dyall-Smith M."/>
            <person name="Kunte H.J."/>
        </authorList>
    </citation>
    <scope>NUCLEOTIDE SEQUENCE</scope>
    <source>
        <strain evidence="1">G5</strain>
    </source>
</reference>
<sequence length="139" mass="15183">MTASLPPDAAPGSVFFGMMGTPFRSETVTSLFRMVDAALRQGRHVTVWNCGHATGLSQISLCRPPDLFAPDAPAGTTTATLVQALKRRYGDQLEWLVCRYCMEERGNTQQIPEAMVKIPFSFQHYLSAADSAMVLGVKS</sequence>
<evidence type="ECO:0000313" key="1">
    <source>
        <dbReference type="EMBL" id="URF03941.1"/>
    </source>
</evidence>
<dbReference type="EMBL" id="CP097330">
    <property type="protein sequence ID" value="URF03941.1"/>
    <property type="molecule type" value="Genomic_DNA"/>
</dbReference>
<evidence type="ECO:0000313" key="2">
    <source>
        <dbReference type="Proteomes" id="UP001056132"/>
    </source>
</evidence>
<dbReference type="KEGG" id="ccam:M5D45_15825"/>
<dbReference type="SUPFAM" id="SSF75169">
    <property type="entry name" value="DsrEFH-like"/>
    <property type="match status" value="1"/>
</dbReference>
<dbReference type="RefSeq" id="WP_250024825.1">
    <property type="nucleotide sequence ID" value="NZ_CP097330.1"/>
</dbReference>
<evidence type="ECO:0008006" key="3">
    <source>
        <dbReference type="Google" id="ProtNLM"/>
    </source>
</evidence>
<dbReference type="AlphaFoldDB" id="A0AAE9L1S4"/>